<proteinExistence type="predicted"/>
<comment type="caution">
    <text evidence="1">The sequence shown here is derived from an EMBL/GenBank/DDBJ whole genome shotgun (WGS) entry which is preliminary data.</text>
</comment>
<evidence type="ECO:0000313" key="2">
    <source>
        <dbReference type="Proteomes" id="UP000295277"/>
    </source>
</evidence>
<name>A0A4V2R5D5_9RHOB</name>
<evidence type="ECO:0000313" key="1">
    <source>
        <dbReference type="EMBL" id="TCM88214.1"/>
    </source>
</evidence>
<gene>
    <name evidence="1" type="ORF">EV216_101231</name>
</gene>
<reference evidence="1 2" key="1">
    <citation type="submission" date="2019-03" db="EMBL/GenBank/DDBJ databases">
        <title>Genomic Encyclopedia of Type Strains, Phase IV (KMG-IV): sequencing the most valuable type-strain genomes for metagenomic binning, comparative biology and taxonomic classification.</title>
        <authorList>
            <person name="Goeker M."/>
        </authorList>
    </citation>
    <scope>NUCLEOTIDE SEQUENCE [LARGE SCALE GENOMIC DNA]</scope>
    <source>
        <strain evidence="1 2">DSM 21153</strain>
    </source>
</reference>
<dbReference type="EMBL" id="SLVM01000001">
    <property type="protein sequence ID" value="TCM88214.1"/>
    <property type="molecule type" value="Genomic_DNA"/>
</dbReference>
<dbReference type="RefSeq" id="WP_132693202.1">
    <property type="nucleotide sequence ID" value="NZ_SLVM01000001.1"/>
</dbReference>
<keyword evidence="2" id="KW-1185">Reference proteome</keyword>
<dbReference type="OrthoDB" id="5288220at2"/>
<dbReference type="Gene3D" id="3.40.50.300">
    <property type="entry name" value="P-loop containing nucleotide triphosphate hydrolases"/>
    <property type="match status" value="1"/>
</dbReference>
<organism evidence="1 2">
    <name type="scientific">Rhodovulum steppense</name>
    <dbReference type="NCBI Taxonomy" id="540251"/>
    <lineage>
        <taxon>Bacteria</taxon>
        <taxon>Pseudomonadati</taxon>
        <taxon>Pseudomonadota</taxon>
        <taxon>Alphaproteobacteria</taxon>
        <taxon>Rhodobacterales</taxon>
        <taxon>Paracoccaceae</taxon>
        <taxon>Rhodovulum</taxon>
    </lineage>
</organism>
<dbReference type="InterPro" id="IPR027417">
    <property type="entry name" value="P-loop_NTPase"/>
</dbReference>
<sequence>MTIMPNIPHDAFAALEDLRGTYIRTPRDDLFRAHLDRLLKRDADGTLTAAPVTFTATGETRGIAVVEGPGGGKTSLVRHVLSTHPALQSDDPMRQPILAVQVPSPATLKSLGLEILRASGYPEVSPSKKEWQIWTDVRHRLAMRGTVVLWLDEAHDLFRVGRAVEDILKMLKSVMQGEGAVIVVLSGIETLWQIASYDHQVKRRYSKVTLPPVSPAKDGAALAGVIRSFSARVGLEPALEDDLVDRLVHASRNRFGLCIENILAALETAVLQGASRLETRHFAEAWGMQEGCAPGRNVFLSPRWAQIDLGDDAAAPRAAKTRARR</sequence>
<dbReference type="InterPro" id="IPR008868">
    <property type="entry name" value="TniB"/>
</dbReference>
<protein>
    <submittedName>
        <fullName evidence="1">TniB protein</fullName>
    </submittedName>
</protein>
<dbReference type="SUPFAM" id="SSF52540">
    <property type="entry name" value="P-loop containing nucleoside triphosphate hydrolases"/>
    <property type="match status" value="1"/>
</dbReference>
<dbReference type="Pfam" id="PF05621">
    <property type="entry name" value="TniB"/>
    <property type="match status" value="1"/>
</dbReference>
<accession>A0A4V2R5D5</accession>
<dbReference type="Proteomes" id="UP000295277">
    <property type="component" value="Unassembled WGS sequence"/>
</dbReference>
<dbReference type="AlphaFoldDB" id="A0A4V2R5D5"/>